<keyword evidence="3" id="KW-0804">Transcription</keyword>
<dbReference type="Proteomes" id="UP000886047">
    <property type="component" value="Unassembled WGS sequence"/>
</dbReference>
<evidence type="ECO:0000313" key="6">
    <source>
        <dbReference type="EMBL" id="HDR50317.1"/>
    </source>
</evidence>
<organism evidence="6">
    <name type="scientific">Mariniphaga anaerophila</name>
    <dbReference type="NCBI Taxonomy" id="1484053"/>
    <lineage>
        <taxon>Bacteria</taxon>
        <taxon>Pseudomonadati</taxon>
        <taxon>Bacteroidota</taxon>
        <taxon>Bacteroidia</taxon>
        <taxon>Marinilabiliales</taxon>
        <taxon>Prolixibacteraceae</taxon>
        <taxon>Mariniphaga</taxon>
    </lineage>
</organism>
<feature type="DNA-binding region" description="H-T-H motif" evidence="4">
    <location>
        <begin position="29"/>
        <end position="48"/>
    </location>
</feature>
<accession>A0A831PKK1</accession>
<dbReference type="EMBL" id="DSDK01000097">
    <property type="protein sequence ID" value="HDR50317.1"/>
    <property type="molecule type" value="Genomic_DNA"/>
</dbReference>
<name>A0A831PKK1_9BACT</name>
<dbReference type="SUPFAM" id="SSF46689">
    <property type="entry name" value="Homeodomain-like"/>
    <property type="match status" value="1"/>
</dbReference>
<comment type="caution">
    <text evidence="6">The sequence shown here is derived from an EMBL/GenBank/DDBJ whole genome shotgun (WGS) entry which is preliminary data.</text>
</comment>
<proteinExistence type="predicted"/>
<dbReference type="FunFam" id="1.10.10.60:FF:000141">
    <property type="entry name" value="TetR family transcriptional regulator"/>
    <property type="match status" value="1"/>
</dbReference>
<evidence type="ECO:0000259" key="5">
    <source>
        <dbReference type="PROSITE" id="PS50977"/>
    </source>
</evidence>
<reference evidence="6" key="1">
    <citation type="journal article" date="2020" name="mSystems">
        <title>Genome- and Community-Level Interaction Insights into Carbon Utilization and Element Cycling Functions of Hydrothermarchaeota in Hydrothermal Sediment.</title>
        <authorList>
            <person name="Zhou Z."/>
            <person name="Liu Y."/>
            <person name="Xu W."/>
            <person name="Pan J."/>
            <person name="Luo Z.H."/>
            <person name="Li M."/>
        </authorList>
    </citation>
    <scope>NUCLEOTIDE SEQUENCE [LARGE SCALE GENOMIC DNA]</scope>
    <source>
        <strain evidence="6">SpSt-1217</strain>
    </source>
</reference>
<evidence type="ECO:0000256" key="3">
    <source>
        <dbReference type="ARBA" id="ARBA00023163"/>
    </source>
</evidence>
<feature type="domain" description="HTH tetR-type" evidence="5">
    <location>
        <begin position="6"/>
        <end position="58"/>
    </location>
</feature>
<keyword evidence="1" id="KW-0805">Transcription regulation</keyword>
<dbReference type="GO" id="GO:0003677">
    <property type="term" value="F:DNA binding"/>
    <property type="evidence" value="ECO:0007669"/>
    <property type="project" value="UniProtKB-UniRule"/>
</dbReference>
<dbReference type="InterPro" id="IPR009057">
    <property type="entry name" value="Homeodomain-like_sf"/>
</dbReference>
<keyword evidence="2 4" id="KW-0238">DNA-binding</keyword>
<dbReference type="PRINTS" id="PR00455">
    <property type="entry name" value="HTHTETR"/>
</dbReference>
<dbReference type="Pfam" id="PF00440">
    <property type="entry name" value="TetR_N"/>
    <property type="match status" value="1"/>
</dbReference>
<feature type="non-terminal residue" evidence="6">
    <location>
        <position position="58"/>
    </location>
</feature>
<dbReference type="PANTHER" id="PTHR30328">
    <property type="entry name" value="TRANSCRIPTIONAL REPRESSOR"/>
    <property type="match status" value="1"/>
</dbReference>
<evidence type="ECO:0000256" key="4">
    <source>
        <dbReference type="PROSITE-ProRule" id="PRU00335"/>
    </source>
</evidence>
<dbReference type="Gene3D" id="1.10.10.60">
    <property type="entry name" value="Homeodomain-like"/>
    <property type="match status" value="1"/>
</dbReference>
<evidence type="ECO:0000256" key="2">
    <source>
        <dbReference type="ARBA" id="ARBA00023125"/>
    </source>
</evidence>
<gene>
    <name evidence="6" type="ORF">ENN90_01665</name>
</gene>
<sequence length="58" mass="7043">MQDKREQKKQTILEVAQHFFLRFGLNKTTMDEIAKAARMGKATLYHYFRDKEQIFYEV</sequence>
<protein>
    <submittedName>
        <fullName evidence="6">TetR/AcrR family transcriptional regulator</fullName>
    </submittedName>
</protein>
<evidence type="ECO:0000256" key="1">
    <source>
        <dbReference type="ARBA" id="ARBA00023015"/>
    </source>
</evidence>
<dbReference type="PANTHER" id="PTHR30328:SF54">
    <property type="entry name" value="HTH-TYPE TRANSCRIPTIONAL REPRESSOR SCO4008"/>
    <property type="match status" value="1"/>
</dbReference>
<dbReference type="InterPro" id="IPR001647">
    <property type="entry name" value="HTH_TetR"/>
</dbReference>
<dbReference type="AlphaFoldDB" id="A0A831PKK1"/>
<dbReference type="InterPro" id="IPR050109">
    <property type="entry name" value="HTH-type_TetR-like_transc_reg"/>
</dbReference>
<dbReference type="PROSITE" id="PS50977">
    <property type="entry name" value="HTH_TETR_2"/>
    <property type="match status" value="1"/>
</dbReference>